<evidence type="ECO:0000313" key="2">
    <source>
        <dbReference type="Proteomes" id="UP000191285"/>
    </source>
</evidence>
<gene>
    <name evidence="1" type="ORF">PENSTE_c016G06468</name>
</gene>
<organism evidence="1 2">
    <name type="scientific">Penicillium steckii</name>
    <dbReference type="NCBI Taxonomy" id="303698"/>
    <lineage>
        <taxon>Eukaryota</taxon>
        <taxon>Fungi</taxon>
        <taxon>Dikarya</taxon>
        <taxon>Ascomycota</taxon>
        <taxon>Pezizomycotina</taxon>
        <taxon>Eurotiomycetes</taxon>
        <taxon>Eurotiomycetidae</taxon>
        <taxon>Eurotiales</taxon>
        <taxon>Aspergillaceae</taxon>
        <taxon>Penicillium</taxon>
    </lineage>
</organism>
<protein>
    <submittedName>
        <fullName evidence="1">Uncharacterized protein</fullName>
    </submittedName>
</protein>
<accession>A0A1V6SZC3</accession>
<dbReference type="Proteomes" id="UP000191285">
    <property type="component" value="Unassembled WGS sequence"/>
</dbReference>
<proteinExistence type="predicted"/>
<dbReference type="AlphaFoldDB" id="A0A1V6SZC3"/>
<sequence>MDTISRISNELTITPTRFPDCCLAISTTFLEKLSALLPQTPKYTLSIGSGSGLLESLLAHRDQNIAVQGVEVNPTVNRYITEENMHVVNGGWGLCSAAEGATAWMFVYPRDPKLISKYIETLDNAITEEIVWLGPKVDWGDYEERFRRSSFSELTFLDDCGLAPYEIAVVARKS</sequence>
<keyword evidence="2" id="KW-1185">Reference proteome</keyword>
<dbReference type="EMBL" id="MLKD01000016">
    <property type="protein sequence ID" value="OQE19070.1"/>
    <property type="molecule type" value="Genomic_DNA"/>
</dbReference>
<dbReference type="OrthoDB" id="2151982at2759"/>
<comment type="caution">
    <text evidence="1">The sequence shown here is derived from an EMBL/GenBank/DDBJ whole genome shotgun (WGS) entry which is preliminary data.</text>
</comment>
<name>A0A1V6SZC3_9EURO</name>
<evidence type="ECO:0000313" key="1">
    <source>
        <dbReference type="EMBL" id="OQE19070.1"/>
    </source>
</evidence>
<reference evidence="2" key="1">
    <citation type="journal article" date="2017" name="Nat. Microbiol.">
        <title>Global analysis of biosynthetic gene clusters reveals vast potential of secondary metabolite production in Penicillium species.</title>
        <authorList>
            <person name="Nielsen J.C."/>
            <person name="Grijseels S."/>
            <person name="Prigent S."/>
            <person name="Ji B."/>
            <person name="Dainat J."/>
            <person name="Nielsen K.F."/>
            <person name="Frisvad J.C."/>
            <person name="Workman M."/>
            <person name="Nielsen J."/>
        </authorList>
    </citation>
    <scope>NUCLEOTIDE SEQUENCE [LARGE SCALE GENOMIC DNA]</scope>
    <source>
        <strain evidence="2">IBT 24891</strain>
    </source>
</reference>